<evidence type="ECO:0000313" key="2">
    <source>
        <dbReference type="Proteomes" id="UP001150603"/>
    </source>
</evidence>
<dbReference type="Proteomes" id="UP001150603">
    <property type="component" value="Unassembled WGS sequence"/>
</dbReference>
<keyword evidence="1" id="KW-0645">Protease</keyword>
<keyword evidence="1" id="KW-0378">Hydrolase</keyword>
<proteinExistence type="predicted"/>
<protein>
    <submittedName>
        <fullName evidence="1">Extracellular metalloproteinase 4</fullName>
    </submittedName>
</protein>
<gene>
    <name evidence="1" type="primary">MEP4</name>
    <name evidence="1" type="ORF">FBU59_003577</name>
</gene>
<comment type="caution">
    <text evidence="1">The sequence shown here is derived from an EMBL/GenBank/DDBJ whole genome shotgun (WGS) entry which is preliminary data.</text>
</comment>
<evidence type="ECO:0000313" key="1">
    <source>
        <dbReference type="EMBL" id="KAJ1941171.1"/>
    </source>
</evidence>
<sequence length="69" mass="7302">IILDGMKLQPCRPTFIQARNAIIQAEQNLTGGKNKCAIWKGFAKRGVGVNASGVSLGTHTEDYSVPAGC</sequence>
<feature type="non-terminal residue" evidence="1">
    <location>
        <position position="1"/>
    </location>
</feature>
<organism evidence="1 2">
    <name type="scientific">Linderina macrospora</name>
    <dbReference type="NCBI Taxonomy" id="4868"/>
    <lineage>
        <taxon>Eukaryota</taxon>
        <taxon>Fungi</taxon>
        <taxon>Fungi incertae sedis</taxon>
        <taxon>Zoopagomycota</taxon>
        <taxon>Kickxellomycotina</taxon>
        <taxon>Kickxellomycetes</taxon>
        <taxon>Kickxellales</taxon>
        <taxon>Kickxellaceae</taxon>
        <taxon>Linderina</taxon>
    </lineage>
</organism>
<dbReference type="EMBL" id="JANBPW010002334">
    <property type="protein sequence ID" value="KAJ1941171.1"/>
    <property type="molecule type" value="Genomic_DNA"/>
</dbReference>
<keyword evidence="2" id="KW-1185">Reference proteome</keyword>
<reference evidence="1" key="1">
    <citation type="submission" date="2022-07" db="EMBL/GenBank/DDBJ databases">
        <title>Phylogenomic reconstructions and comparative analyses of Kickxellomycotina fungi.</title>
        <authorList>
            <person name="Reynolds N.K."/>
            <person name="Stajich J.E."/>
            <person name="Barry K."/>
            <person name="Grigoriev I.V."/>
            <person name="Crous P."/>
            <person name="Smith M.E."/>
        </authorList>
    </citation>
    <scope>NUCLEOTIDE SEQUENCE</scope>
    <source>
        <strain evidence="1">NRRL 5244</strain>
    </source>
</reference>
<keyword evidence="1" id="KW-0482">Metalloprotease</keyword>
<accession>A0ACC1J7Y8</accession>
<name>A0ACC1J7Y8_9FUNG</name>